<dbReference type="PROSITE" id="PS51257">
    <property type="entry name" value="PROKAR_LIPOPROTEIN"/>
    <property type="match status" value="1"/>
</dbReference>
<name>A0A6J6YH33_9ZZZZ</name>
<dbReference type="AlphaFoldDB" id="A0A6J6YH33"/>
<accession>A0A6J6YH33</accession>
<gene>
    <name evidence="2" type="ORF">UFOPK3046_00926</name>
    <name evidence="3" type="ORF">UFOPK3914_00513</name>
</gene>
<evidence type="ECO:0000313" key="3">
    <source>
        <dbReference type="EMBL" id="CAB4972351.1"/>
    </source>
</evidence>
<dbReference type="EMBL" id="CAFBOG010000032">
    <property type="protein sequence ID" value="CAB4972351.1"/>
    <property type="molecule type" value="Genomic_DNA"/>
</dbReference>
<evidence type="ECO:0000313" key="2">
    <source>
        <dbReference type="EMBL" id="CAB4807494.1"/>
    </source>
</evidence>
<evidence type="ECO:0000256" key="1">
    <source>
        <dbReference type="SAM" id="Phobius"/>
    </source>
</evidence>
<dbReference type="PANTHER" id="PTHR40078">
    <property type="entry name" value="INTEGRAL MEMBRANE PROTEIN-RELATED"/>
    <property type="match status" value="1"/>
</dbReference>
<keyword evidence="1" id="KW-0812">Transmembrane</keyword>
<feature type="transmembrane region" description="Helical" evidence="1">
    <location>
        <begin position="100"/>
        <end position="122"/>
    </location>
</feature>
<sequence length="215" mass="21936">MNQVFSRAGVFLLGLIISCTAYCLTVRADIGLGPLFLVQVALEGNLGLSAGTAAMIIGLVLVAMSALVRGGVGIGTLLAPILGGIIIDLALPLIPTVHGLALQIAACTFGTVVMMLGGAFITQANFGVGGMDGLMRGLSRKTNAPLGHVRLAMEATLLLCGLLLGSKAGIGTLITALLVGHSYQFWIRLLSQEKILFATGASTAAIQPEVAVLAN</sequence>
<reference evidence="2" key="1">
    <citation type="submission" date="2020-05" db="EMBL/GenBank/DDBJ databases">
        <authorList>
            <person name="Chiriac C."/>
            <person name="Salcher M."/>
            <person name="Ghai R."/>
            <person name="Kavagutti S V."/>
        </authorList>
    </citation>
    <scope>NUCLEOTIDE SEQUENCE</scope>
</reference>
<keyword evidence="1" id="KW-1133">Transmembrane helix</keyword>
<dbReference type="InterPro" id="IPR038750">
    <property type="entry name" value="YczE/YyaS-like"/>
</dbReference>
<dbReference type="PANTHER" id="PTHR40078:SF1">
    <property type="entry name" value="INTEGRAL MEMBRANE PROTEIN"/>
    <property type="match status" value="1"/>
</dbReference>
<feature type="transmembrane region" description="Helical" evidence="1">
    <location>
        <begin position="47"/>
        <end position="67"/>
    </location>
</feature>
<keyword evidence="1" id="KW-0472">Membrane</keyword>
<proteinExistence type="predicted"/>
<dbReference type="Pfam" id="PF19700">
    <property type="entry name" value="DUF6198"/>
    <property type="match status" value="1"/>
</dbReference>
<feature type="transmembrane region" description="Helical" evidence="1">
    <location>
        <begin position="74"/>
        <end position="94"/>
    </location>
</feature>
<dbReference type="EMBL" id="CAFAAQ010000071">
    <property type="protein sequence ID" value="CAB4807494.1"/>
    <property type="molecule type" value="Genomic_DNA"/>
</dbReference>
<protein>
    <submittedName>
        <fullName evidence="2">Unannotated protein</fullName>
    </submittedName>
</protein>
<organism evidence="2">
    <name type="scientific">freshwater metagenome</name>
    <dbReference type="NCBI Taxonomy" id="449393"/>
    <lineage>
        <taxon>unclassified sequences</taxon>
        <taxon>metagenomes</taxon>
        <taxon>ecological metagenomes</taxon>
    </lineage>
</organism>